<dbReference type="InterPro" id="IPR006016">
    <property type="entry name" value="UspA"/>
</dbReference>
<proteinExistence type="predicted"/>
<dbReference type="Proteomes" id="UP001174209">
    <property type="component" value="Unassembled WGS sequence"/>
</dbReference>
<evidence type="ECO:0000313" key="3">
    <source>
        <dbReference type="Proteomes" id="UP001174209"/>
    </source>
</evidence>
<dbReference type="Pfam" id="PF00582">
    <property type="entry name" value="Usp"/>
    <property type="match status" value="1"/>
</dbReference>
<reference evidence="2" key="1">
    <citation type="submission" date="2023-06" db="EMBL/GenBank/DDBJ databases">
        <title>MT1 and MT2 Draft Genomes of Novel Species.</title>
        <authorList>
            <person name="Venkateswaran K."/>
        </authorList>
    </citation>
    <scope>NUCLEOTIDE SEQUENCE</scope>
    <source>
        <strain evidence="2">IIF3SC-B10</strain>
    </source>
</reference>
<organism evidence="2 3">
    <name type="scientific">Arthrobacter burdickii</name>
    <dbReference type="NCBI Taxonomy" id="3035920"/>
    <lineage>
        <taxon>Bacteria</taxon>
        <taxon>Bacillati</taxon>
        <taxon>Actinomycetota</taxon>
        <taxon>Actinomycetes</taxon>
        <taxon>Micrococcales</taxon>
        <taxon>Micrococcaceae</taxon>
        <taxon>Arthrobacter</taxon>
    </lineage>
</organism>
<accession>A0ABT8K3S2</accession>
<feature type="domain" description="UspA" evidence="1">
    <location>
        <begin position="12"/>
        <end position="146"/>
    </location>
</feature>
<dbReference type="EMBL" id="JAROCG010000001">
    <property type="protein sequence ID" value="MDN4611638.1"/>
    <property type="molecule type" value="Genomic_DNA"/>
</dbReference>
<dbReference type="Gene3D" id="3.40.50.12370">
    <property type="match status" value="1"/>
</dbReference>
<comment type="caution">
    <text evidence="2">The sequence shown here is derived from an EMBL/GenBank/DDBJ whole genome shotgun (WGS) entry which is preliminary data.</text>
</comment>
<keyword evidence="3" id="KW-1185">Reference proteome</keyword>
<dbReference type="SUPFAM" id="SSF52402">
    <property type="entry name" value="Adenine nucleotide alpha hydrolases-like"/>
    <property type="match status" value="1"/>
</dbReference>
<evidence type="ECO:0000313" key="2">
    <source>
        <dbReference type="EMBL" id="MDN4611638.1"/>
    </source>
</evidence>
<dbReference type="CDD" id="cd00293">
    <property type="entry name" value="USP-like"/>
    <property type="match status" value="1"/>
</dbReference>
<protein>
    <submittedName>
        <fullName evidence="2">Universal stress protein</fullName>
    </submittedName>
</protein>
<dbReference type="RefSeq" id="WP_301227739.1">
    <property type="nucleotide sequence ID" value="NZ_JAROCG010000001.1"/>
</dbReference>
<evidence type="ECO:0000259" key="1">
    <source>
        <dbReference type="Pfam" id="PF00582"/>
    </source>
</evidence>
<gene>
    <name evidence="2" type="ORF">P5G52_12270</name>
</gene>
<name>A0ABT8K3S2_9MICC</name>
<sequence>MIAAAIIGQPGSVVRHAAVLALSFGSELLCASVDTTGFTQRDDRDGKERFIPTDPDAVTDFDQETVDRLRQEVQRDLSGIEVAWSLRSLAGDPARELSILADRVNASTIVVGTRRPGLGKRLGELVEGSVAVHLAHHQSRPVLVIPLHPRPFRSTH</sequence>